<dbReference type="EMBL" id="CM042050">
    <property type="protein sequence ID" value="KAI3734207.1"/>
    <property type="molecule type" value="Genomic_DNA"/>
</dbReference>
<evidence type="ECO:0000313" key="1">
    <source>
        <dbReference type="EMBL" id="KAI3734207.1"/>
    </source>
</evidence>
<proteinExistence type="predicted"/>
<reference evidence="2" key="1">
    <citation type="journal article" date="2022" name="Mol. Ecol. Resour.">
        <title>The genomes of chicory, endive, great burdock and yacon provide insights into Asteraceae palaeo-polyploidization history and plant inulin production.</title>
        <authorList>
            <person name="Fan W."/>
            <person name="Wang S."/>
            <person name="Wang H."/>
            <person name="Wang A."/>
            <person name="Jiang F."/>
            <person name="Liu H."/>
            <person name="Zhao H."/>
            <person name="Xu D."/>
            <person name="Zhang Y."/>
        </authorList>
    </citation>
    <scope>NUCLEOTIDE SEQUENCE [LARGE SCALE GENOMIC DNA]</scope>
    <source>
        <strain evidence="2">cv. Niubang</strain>
    </source>
</reference>
<keyword evidence="2" id="KW-1185">Reference proteome</keyword>
<reference evidence="1 2" key="2">
    <citation type="journal article" date="2022" name="Mol. Ecol. Resour.">
        <title>The genomes of chicory, endive, great burdock and yacon provide insights into Asteraceae paleo-polyploidization history and plant inulin production.</title>
        <authorList>
            <person name="Fan W."/>
            <person name="Wang S."/>
            <person name="Wang H."/>
            <person name="Wang A."/>
            <person name="Jiang F."/>
            <person name="Liu H."/>
            <person name="Zhao H."/>
            <person name="Xu D."/>
            <person name="Zhang Y."/>
        </authorList>
    </citation>
    <scope>NUCLEOTIDE SEQUENCE [LARGE SCALE GENOMIC DNA]</scope>
    <source>
        <strain evidence="2">cv. Niubang</strain>
    </source>
</reference>
<gene>
    <name evidence="1" type="ORF">L6452_13671</name>
</gene>
<sequence>MEHTTELVFLLGACCKIKKESKSKRKKVEGKQNGVVCERLEKLARRWLGSISRAFFCLFGLKPLEVCFPVSPFQPE</sequence>
<comment type="caution">
    <text evidence="1">The sequence shown here is derived from an EMBL/GenBank/DDBJ whole genome shotgun (WGS) entry which is preliminary data.</text>
</comment>
<name>A0ACB9CIV6_ARCLA</name>
<evidence type="ECO:0000313" key="2">
    <source>
        <dbReference type="Proteomes" id="UP001055879"/>
    </source>
</evidence>
<accession>A0ACB9CIV6</accession>
<dbReference type="Proteomes" id="UP001055879">
    <property type="component" value="Linkage Group LG04"/>
</dbReference>
<organism evidence="1 2">
    <name type="scientific">Arctium lappa</name>
    <name type="common">Greater burdock</name>
    <name type="synonym">Lappa major</name>
    <dbReference type="NCBI Taxonomy" id="4217"/>
    <lineage>
        <taxon>Eukaryota</taxon>
        <taxon>Viridiplantae</taxon>
        <taxon>Streptophyta</taxon>
        <taxon>Embryophyta</taxon>
        <taxon>Tracheophyta</taxon>
        <taxon>Spermatophyta</taxon>
        <taxon>Magnoliopsida</taxon>
        <taxon>eudicotyledons</taxon>
        <taxon>Gunneridae</taxon>
        <taxon>Pentapetalae</taxon>
        <taxon>asterids</taxon>
        <taxon>campanulids</taxon>
        <taxon>Asterales</taxon>
        <taxon>Asteraceae</taxon>
        <taxon>Carduoideae</taxon>
        <taxon>Cardueae</taxon>
        <taxon>Arctiinae</taxon>
        <taxon>Arctium</taxon>
    </lineage>
</organism>
<protein>
    <submittedName>
        <fullName evidence="1">Uncharacterized protein</fullName>
    </submittedName>
</protein>